<keyword evidence="4" id="KW-1185">Reference proteome</keyword>
<dbReference type="Proteomes" id="UP000295684">
    <property type="component" value="Unassembled WGS sequence"/>
</dbReference>
<organism evidence="2 3">
    <name type="scientific">Pedobacter psychrotolerans</name>
    <dbReference type="NCBI Taxonomy" id="1843235"/>
    <lineage>
        <taxon>Bacteria</taxon>
        <taxon>Pseudomonadati</taxon>
        <taxon>Bacteroidota</taxon>
        <taxon>Sphingobacteriia</taxon>
        <taxon>Sphingobacteriales</taxon>
        <taxon>Sphingobacteriaceae</taxon>
        <taxon>Pedobacter</taxon>
    </lineage>
</organism>
<evidence type="ECO:0000313" key="4">
    <source>
        <dbReference type="Proteomes" id="UP000622648"/>
    </source>
</evidence>
<sequence>MLMQKFDMFGKEEESIILWIAPRLGLAKFEANDCITINKNVNFIGIYLVNLKLKLHEQVVNLTVMQSFKTDQIY</sequence>
<dbReference type="EMBL" id="BMJO01000006">
    <property type="protein sequence ID" value="GGE65520.1"/>
    <property type="molecule type" value="Genomic_DNA"/>
</dbReference>
<protein>
    <submittedName>
        <fullName evidence="2">Uncharacterized protein</fullName>
    </submittedName>
</protein>
<accession>A0A4V2RYY8</accession>
<name>A0A4V2RYY8_9SPHI</name>
<evidence type="ECO:0000313" key="1">
    <source>
        <dbReference type="EMBL" id="GGE65520.1"/>
    </source>
</evidence>
<gene>
    <name evidence="2" type="ORF">EV200_106204</name>
    <name evidence="1" type="ORF">GCM10011413_34970</name>
</gene>
<proteinExistence type="predicted"/>
<evidence type="ECO:0000313" key="2">
    <source>
        <dbReference type="EMBL" id="TCO22562.1"/>
    </source>
</evidence>
<evidence type="ECO:0000313" key="3">
    <source>
        <dbReference type="Proteomes" id="UP000295684"/>
    </source>
</evidence>
<dbReference type="Proteomes" id="UP000622648">
    <property type="component" value="Unassembled WGS sequence"/>
</dbReference>
<dbReference type="AlphaFoldDB" id="A0A4V2RYY8"/>
<reference evidence="1" key="1">
    <citation type="journal article" date="2014" name="Int. J. Syst. Evol. Microbiol.">
        <title>Complete genome of a new Firmicutes species belonging to the dominant human colonic microbiota ('Ruminococcus bicirculans') reveals two chromosomes and a selective capacity to utilize plant glucans.</title>
        <authorList>
            <consortium name="NISC Comparative Sequencing Program"/>
            <person name="Wegmann U."/>
            <person name="Louis P."/>
            <person name="Goesmann A."/>
            <person name="Henrissat B."/>
            <person name="Duncan S.H."/>
            <person name="Flint H.J."/>
        </authorList>
    </citation>
    <scope>NUCLEOTIDE SEQUENCE</scope>
    <source>
        <strain evidence="1">CGMCC 1.15644</strain>
    </source>
</reference>
<reference evidence="1" key="4">
    <citation type="submission" date="2024-05" db="EMBL/GenBank/DDBJ databases">
        <authorList>
            <person name="Sun Q."/>
            <person name="Zhou Y."/>
        </authorList>
    </citation>
    <scope>NUCLEOTIDE SEQUENCE</scope>
    <source>
        <strain evidence="1">CGMCC 1.15644</strain>
    </source>
</reference>
<dbReference type="EMBL" id="SLWO01000006">
    <property type="protein sequence ID" value="TCO22562.1"/>
    <property type="molecule type" value="Genomic_DNA"/>
</dbReference>
<comment type="caution">
    <text evidence="2">The sequence shown here is derived from an EMBL/GenBank/DDBJ whole genome shotgun (WGS) entry which is preliminary data.</text>
</comment>
<reference evidence="4" key="2">
    <citation type="journal article" date="2019" name="Int. J. Syst. Evol. Microbiol.">
        <title>The Global Catalogue of Microorganisms (GCM) 10K type strain sequencing project: providing services to taxonomists for standard genome sequencing and annotation.</title>
        <authorList>
            <consortium name="The Broad Institute Genomics Platform"/>
            <consortium name="The Broad Institute Genome Sequencing Center for Infectious Disease"/>
            <person name="Wu L."/>
            <person name="Ma J."/>
        </authorList>
    </citation>
    <scope>NUCLEOTIDE SEQUENCE [LARGE SCALE GENOMIC DNA]</scope>
    <source>
        <strain evidence="4">CGMCC 1.15644</strain>
    </source>
</reference>
<reference evidence="2 3" key="3">
    <citation type="submission" date="2019-03" db="EMBL/GenBank/DDBJ databases">
        <title>Genomic Encyclopedia of Type Strains, Phase IV (KMG-IV): sequencing the most valuable type-strain genomes for metagenomic binning, comparative biology and taxonomic classification.</title>
        <authorList>
            <person name="Goeker M."/>
        </authorList>
    </citation>
    <scope>NUCLEOTIDE SEQUENCE [LARGE SCALE GENOMIC DNA]</scope>
    <source>
        <strain evidence="2 3">DSM 103236</strain>
    </source>
</reference>